<comment type="subcellular location">
    <subcellularLocation>
        <location evidence="1">Cytoplasm</location>
    </subcellularLocation>
</comment>
<gene>
    <name evidence="6" type="primary">ric</name>
    <name evidence="6" type="ORF">FO441_01570</name>
</gene>
<evidence type="ECO:0000256" key="4">
    <source>
        <dbReference type="ARBA" id="ARBA00023004"/>
    </source>
</evidence>
<keyword evidence="3" id="KW-0479">Metal-binding</keyword>
<keyword evidence="4" id="KW-0408">Iron</keyword>
<dbReference type="Pfam" id="PF04405">
    <property type="entry name" value="ScdA_N"/>
    <property type="match status" value="1"/>
</dbReference>
<evidence type="ECO:0000259" key="5">
    <source>
        <dbReference type="Pfam" id="PF01814"/>
    </source>
</evidence>
<feature type="domain" description="Hemerythrin-like" evidence="5">
    <location>
        <begin position="85"/>
        <end position="225"/>
    </location>
</feature>
<dbReference type="GO" id="GO:0005737">
    <property type="term" value="C:cytoplasm"/>
    <property type="evidence" value="ECO:0007669"/>
    <property type="project" value="UniProtKB-SubCell"/>
</dbReference>
<proteinExistence type="predicted"/>
<dbReference type="OrthoDB" id="9797132at2"/>
<dbReference type="InterPro" id="IPR038062">
    <property type="entry name" value="ScdA-like_N_sf"/>
</dbReference>
<dbReference type="PANTHER" id="PTHR36438:SF1">
    <property type="entry name" value="IRON-SULFUR CLUSTER REPAIR PROTEIN YTFE"/>
    <property type="match status" value="1"/>
</dbReference>
<dbReference type="Proteomes" id="UP000315103">
    <property type="component" value="Unassembled WGS sequence"/>
</dbReference>
<dbReference type="PANTHER" id="PTHR36438">
    <property type="entry name" value="IRON-SULFUR CLUSTER REPAIR PROTEIN YTFE"/>
    <property type="match status" value="1"/>
</dbReference>
<keyword evidence="2" id="KW-0963">Cytoplasm</keyword>
<dbReference type="EMBL" id="VMSJ01000001">
    <property type="protein sequence ID" value="TVT28992.1"/>
    <property type="molecule type" value="Genomic_DNA"/>
</dbReference>
<comment type="caution">
    <text evidence="6">The sequence shown here is derived from an EMBL/GenBank/DDBJ whole genome shotgun (WGS) entry which is preliminary data.</text>
</comment>
<organism evidence="6 7">
    <name type="scientific">Salinicoccus cyprini</name>
    <dbReference type="NCBI Taxonomy" id="2493691"/>
    <lineage>
        <taxon>Bacteria</taxon>
        <taxon>Bacillati</taxon>
        <taxon>Bacillota</taxon>
        <taxon>Bacilli</taxon>
        <taxon>Bacillales</taxon>
        <taxon>Staphylococcaceae</taxon>
        <taxon>Salinicoccus</taxon>
    </lineage>
</organism>
<dbReference type="InterPro" id="IPR019903">
    <property type="entry name" value="RIC_family"/>
</dbReference>
<dbReference type="AlphaFoldDB" id="A0A558AXK3"/>
<evidence type="ECO:0000256" key="2">
    <source>
        <dbReference type="ARBA" id="ARBA00022490"/>
    </source>
</evidence>
<dbReference type="Gene3D" id="1.10.3910.10">
    <property type="entry name" value="SP0561-like"/>
    <property type="match status" value="1"/>
</dbReference>
<protein>
    <submittedName>
        <fullName evidence="6">Iron-sulfur cluster repair di-iron protein</fullName>
    </submittedName>
</protein>
<dbReference type="Gene3D" id="1.20.120.520">
    <property type="entry name" value="nmb1532 protein domain like"/>
    <property type="match status" value="1"/>
</dbReference>
<evidence type="ECO:0000313" key="7">
    <source>
        <dbReference type="Proteomes" id="UP000315103"/>
    </source>
</evidence>
<dbReference type="GO" id="GO:0046872">
    <property type="term" value="F:metal ion binding"/>
    <property type="evidence" value="ECO:0007669"/>
    <property type="project" value="UniProtKB-KW"/>
</dbReference>
<dbReference type="NCBIfam" id="TIGR03652">
    <property type="entry name" value="FeS_repair_RIC"/>
    <property type="match status" value="1"/>
</dbReference>
<keyword evidence="7" id="KW-1185">Reference proteome</keyword>
<evidence type="ECO:0000256" key="1">
    <source>
        <dbReference type="ARBA" id="ARBA00004496"/>
    </source>
</evidence>
<dbReference type="InterPro" id="IPR012312">
    <property type="entry name" value="Hemerythrin-like"/>
</dbReference>
<accession>A0A558AXK3</accession>
<evidence type="ECO:0000256" key="3">
    <source>
        <dbReference type="ARBA" id="ARBA00022723"/>
    </source>
</evidence>
<dbReference type="Pfam" id="PF01814">
    <property type="entry name" value="Hemerythrin"/>
    <property type="match status" value="1"/>
</dbReference>
<evidence type="ECO:0000313" key="6">
    <source>
        <dbReference type="EMBL" id="TVT28992.1"/>
    </source>
</evidence>
<name>A0A558AXK3_9STAP</name>
<sequence>MTAVSEKMWVSDIVKEIPKSADIFRKNRIDYCCGGRMPMAEAVEARGLDLESMMEKIDNIDQHEGGGIDVKYLDAAAIITFIQNRYHKELMNELSALAPYVRKLARKHGPDEPHLVRLEELYRTLKNEMLAHTEDEDRNVFPLIMEFMKDTTSDLVETVKPHVEGLEADHEAVGDILKEMRDITDDFTPHESACGTYRLVYARLEKLEKDTFEHVHLENNVLFERVRKAI</sequence>
<dbReference type="RefSeq" id="WP_145284817.1">
    <property type="nucleotide sequence ID" value="NZ_VMSJ01000001.1"/>
</dbReference>
<reference evidence="6 7" key="1">
    <citation type="submission" date="2019-07" db="EMBL/GenBank/DDBJ databases">
        <title>Salinicoccus cyprini sp. nov., isolated from gastro-intestinal tract of mirror carp, Cyprinus carpio var. specularis, collected from Gobind Sagar Reservoir, Himachal Pradesh, India.</title>
        <authorList>
            <person name="Talwar C."/>
            <person name="Singh A.K."/>
            <person name="Lal R."/>
            <person name="Negi R.K."/>
        </authorList>
    </citation>
    <scope>NUCLEOTIDE SEQUENCE [LARGE SCALE GENOMIC DNA]</scope>
    <source>
        <strain evidence="6 7">CT19</strain>
    </source>
</reference>